<name>A0A1Q5PP53_9ACTO</name>
<evidence type="ECO:0000313" key="1">
    <source>
        <dbReference type="EMBL" id="OKL49292.1"/>
    </source>
</evidence>
<accession>A0A1Q5PP53</accession>
<dbReference type="Proteomes" id="UP000186465">
    <property type="component" value="Unassembled WGS sequence"/>
</dbReference>
<organism evidence="1 2">
    <name type="scientific">Boudabousia marimammalium</name>
    <dbReference type="NCBI Taxonomy" id="156892"/>
    <lineage>
        <taxon>Bacteria</taxon>
        <taxon>Bacillati</taxon>
        <taxon>Actinomycetota</taxon>
        <taxon>Actinomycetes</taxon>
        <taxon>Actinomycetales</taxon>
        <taxon>Actinomycetaceae</taxon>
        <taxon>Boudabousia</taxon>
    </lineage>
</organism>
<protein>
    <submittedName>
        <fullName evidence="1">Uncharacterized protein</fullName>
    </submittedName>
</protein>
<dbReference type="RefSeq" id="WP_075361532.1">
    <property type="nucleotide sequence ID" value="NZ_MPDM01000004.1"/>
</dbReference>
<comment type="caution">
    <text evidence="1">The sequence shown here is derived from an EMBL/GenBank/DDBJ whole genome shotgun (WGS) entry which is preliminary data.</text>
</comment>
<proteinExistence type="predicted"/>
<gene>
    <name evidence="1" type="ORF">BM477_04735</name>
</gene>
<reference evidence="2" key="1">
    <citation type="submission" date="2016-11" db="EMBL/GenBank/DDBJ databases">
        <title>Actinomyces gypaetusis sp. nov. isolated from Gypaetus barbatus in Qinghai Tibet Plateau China.</title>
        <authorList>
            <person name="Meng X."/>
        </authorList>
    </citation>
    <scope>NUCLEOTIDE SEQUENCE [LARGE SCALE GENOMIC DNA]</scope>
    <source>
        <strain evidence="2">DSM 15383</strain>
    </source>
</reference>
<sequence>MHTFSPGAILKAEQLNGNFAELEKVAKPIILKRPVTVNYSAGQEDYWDLNLTKAGFTSTPIISVTTHTVGRSHITATPVAVTPNGARIEVKAHRAYTGTLEIFAICYDPSTVIDQ</sequence>
<dbReference type="EMBL" id="MPDM01000004">
    <property type="protein sequence ID" value="OKL49292.1"/>
    <property type="molecule type" value="Genomic_DNA"/>
</dbReference>
<dbReference type="AlphaFoldDB" id="A0A1Q5PP53"/>
<keyword evidence="2" id="KW-1185">Reference proteome</keyword>
<dbReference type="STRING" id="156892.BM477_04735"/>
<evidence type="ECO:0000313" key="2">
    <source>
        <dbReference type="Proteomes" id="UP000186465"/>
    </source>
</evidence>